<evidence type="ECO:0000313" key="1">
    <source>
        <dbReference type="EMBL" id="KAF6374326.1"/>
    </source>
</evidence>
<evidence type="ECO:0000313" key="2">
    <source>
        <dbReference type="Proteomes" id="UP000558488"/>
    </source>
</evidence>
<reference evidence="1 2" key="1">
    <citation type="journal article" date="2020" name="Nature">
        <title>Six reference-quality genomes reveal evolution of bat adaptations.</title>
        <authorList>
            <person name="Jebb D."/>
            <person name="Huang Z."/>
            <person name="Pippel M."/>
            <person name="Hughes G.M."/>
            <person name="Lavrichenko K."/>
            <person name="Devanna P."/>
            <person name="Winkler S."/>
            <person name="Jermiin L.S."/>
            <person name="Skirmuntt E.C."/>
            <person name="Katzourakis A."/>
            <person name="Burkitt-Gray L."/>
            <person name="Ray D.A."/>
            <person name="Sullivan K.A.M."/>
            <person name="Roscito J.G."/>
            <person name="Kirilenko B.M."/>
            <person name="Davalos L.M."/>
            <person name="Corthals A.P."/>
            <person name="Power M.L."/>
            <person name="Jones G."/>
            <person name="Ransome R.D."/>
            <person name="Dechmann D.K.N."/>
            <person name="Locatelli A.G."/>
            <person name="Puechmaille S.J."/>
            <person name="Fedrigo O."/>
            <person name="Jarvis E.D."/>
            <person name="Hiller M."/>
            <person name="Vernes S.C."/>
            <person name="Myers E.W."/>
            <person name="Teeling E.C."/>
        </authorList>
    </citation>
    <scope>NUCLEOTIDE SEQUENCE [LARGE SCALE GENOMIC DNA]</scope>
    <source>
        <strain evidence="1">MPipKuh1</strain>
        <tissue evidence="1">Flight muscle</tissue>
    </source>
</reference>
<dbReference type="EMBL" id="JACAGB010000003">
    <property type="protein sequence ID" value="KAF6374326.1"/>
    <property type="molecule type" value="Genomic_DNA"/>
</dbReference>
<dbReference type="Proteomes" id="UP000558488">
    <property type="component" value="Unassembled WGS sequence"/>
</dbReference>
<organism evidence="1 2">
    <name type="scientific">Pipistrellus kuhlii</name>
    <name type="common">Kuhl's pipistrelle</name>
    <dbReference type="NCBI Taxonomy" id="59472"/>
    <lineage>
        <taxon>Eukaryota</taxon>
        <taxon>Metazoa</taxon>
        <taxon>Chordata</taxon>
        <taxon>Craniata</taxon>
        <taxon>Vertebrata</taxon>
        <taxon>Euteleostomi</taxon>
        <taxon>Mammalia</taxon>
        <taxon>Eutheria</taxon>
        <taxon>Laurasiatheria</taxon>
        <taxon>Chiroptera</taxon>
        <taxon>Yangochiroptera</taxon>
        <taxon>Vespertilionidae</taxon>
        <taxon>Pipistrellus</taxon>
    </lineage>
</organism>
<name>A0A7J7ZK56_PIPKU</name>
<protein>
    <submittedName>
        <fullName evidence="1">Uncharacterized protein</fullName>
    </submittedName>
</protein>
<gene>
    <name evidence="1" type="ORF">mPipKuh1_009547</name>
</gene>
<proteinExistence type="predicted"/>
<sequence length="120" mass="13729">MGRVDSPFGSEDQYHVHSMNYCVGGGSRKLNLPKLESAKISLCVCHSWSYLSHAMMWSVPLVLFLGLHDEILLVDVRPCQFQTQGFLFRVIKWFTIFGCLCWAWVNERGLAVHHGQFLQA</sequence>
<comment type="caution">
    <text evidence="1">The sequence shown here is derived from an EMBL/GenBank/DDBJ whole genome shotgun (WGS) entry which is preliminary data.</text>
</comment>
<accession>A0A7J7ZK56</accession>
<dbReference type="AlphaFoldDB" id="A0A7J7ZK56"/>
<keyword evidence="2" id="KW-1185">Reference proteome</keyword>